<proteinExistence type="predicted"/>
<feature type="compositionally biased region" description="Polar residues" evidence="1">
    <location>
        <begin position="31"/>
        <end position="62"/>
    </location>
</feature>
<dbReference type="EMBL" id="CP047901">
    <property type="protein sequence ID" value="QHO63693.1"/>
    <property type="molecule type" value="Genomic_DNA"/>
</dbReference>
<reference evidence="3" key="1">
    <citation type="journal article" date="2020" name="Microorganisms">
        <title>Complete Genome of a Member of a New Bacterial Lineage in the Microgenomates Group Reveals an Unusual Nucleotide Composition Disparity Between Two Strands of DNA and Limited Metabolic Potential.</title>
        <authorList>
            <person name="Kadnikov V.V."/>
            <person name="Mardanov A.V."/>
            <person name="Beletsky A.V."/>
            <person name="Karnachuk O.V."/>
            <person name="Ravin N.V."/>
        </authorList>
    </citation>
    <scope>NUCLEOTIDE SEQUENCE [LARGE SCALE GENOMIC DNA]</scope>
</reference>
<dbReference type="InterPro" id="IPR013783">
    <property type="entry name" value="Ig-like_fold"/>
</dbReference>
<keyword evidence="3" id="KW-1185">Reference proteome</keyword>
<name>A0A857N8P6_9BACT</name>
<gene>
    <name evidence="2" type="ORF">MICH65_0712</name>
</gene>
<dbReference type="Proteomes" id="UP000463983">
    <property type="component" value="Chromosome"/>
</dbReference>
<dbReference type="Gene3D" id="2.60.40.10">
    <property type="entry name" value="Immunoglobulins"/>
    <property type="match status" value="1"/>
</dbReference>
<dbReference type="KEGG" id="caqa:MICH65_0712"/>
<feature type="compositionally biased region" description="Acidic residues" evidence="1">
    <location>
        <begin position="143"/>
        <end position="155"/>
    </location>
</feature>
<evidence type="ECO:0000313" key="3">
    <source>
        <dbReference type="Proteomes" id="UP000463983"/>
    </source>
</evidence>
<dbReference type="AlphaFoldDB" id="A0A857N8P6"/>
<organism evidence="2 3">
    <name type="scientific">Candidatus Chazhemtobacterium aquaticus</name>
    <dbReference type="NCBI Taxonomy" id="2715735"/>
    <lineage>
        <taxon>Bacteria</taxon>
        <taxon>Candidatus Chazhemtobacteraceae</taxon>
        <taxon>Candidatus Chazhemtobacterium</taxon>
    </lineage>
</organism>
<feature type="region of interest" description="Disordered" evidence="1">
    <location>
        <begin position="31"/>
        <end position="63"/>
    </location>
</feature>
<dbReference type="Pfam" id="PF09136">
    <property type="entry name" value="Glucodextran_B"/>
    <property type="match status" value="1"/>
</dbReference>
<evidence type="ECO:0000313" key="2">
    <source>
        <dbReference type="EMBL" id="QHO63693.1"/>
    </source>
</evidence>
<dbReference type="RefSeq" id="WP_161932062.1">
    <property type="nucleotide sequence ID" value="NZ_CP047901.1"/>
</dbReference>
<feature type="region of interest" description="Disordered" evidence="1">
    <location>
        <begin position="135"/>
        <end position="155"/>
    </location>
</feature>
<evidence type="ECO:0000256" key="1">
    <source>
        <dbReference type="SAM" id="MobiDB-lite"/>
    </source>
</evidence>
<sequence>MRKEVLIAIILGLILGSILVYGIYTANQASSTYTDSPTEETNQSQTENSPSNNQALTVSSPQDGDIFYTPQATISGQTDPQNALVIITEDDHLVPDINEDGSFSQSITLIRGGNLIQVTSITPSGQRQDSYLNLVYTSPPTESDSDDDTQSNDEN</sequence>
<accession>A0A857N8P6</accession>
<protein>
    <submittedName>
        <fullName evidence="2">Uncharacterized protein</fullName>
    </submittedName>
</protein>